<dbReference type="EMBL" id="AM425409">
    <property type="protein sequence ID" value="CAN62405.1"/>
    <property type="molecule type" value="Genomic_DNA"/>
</dbReference>
<accession>A5AFH9</accession>
<organism evidence="1">
    <name type="scientific">Vitis vinifera</name>
    <name type="common">Grape</name>
    <dbReference type="NCBI Taxonomy" id="29760"/>
    <lineage>
        <taxon>Eukaryota</taxon>
        <taxon>Viridiplantae</taxon>
        <taxon>Streptophyta</taxon>
        <taxon>Embryophyta</taxon>
        <taxon>Tracheophyta</taxon>
        <taxon>Spermatophyta</taxon>
        <taxon>Magnoliopsida</taxon>
        <taxon>eudicotyledons</taxon>
        <taxon>Gunneridae</taxon>
        <taxon>Pentapetalae</taxon>
        <taxon>rosids</taxon>
        <taxon>Vitales</taxon>
        <taxon>Vitaceae</taxon>
        <taxon>Viteae</taxon>
        <taxon>Vitis</taxon>
    </lineage>
</organism>
<evidence type="ECO:0008006" key="2">
    <source>
        <dbReference type="Google" id="ProtNLM"/>
    </source>
</evidence>
<dbReference type="AlphaFoldDB" id="A5AFH9"/>
<sequence>MTLGSELIALDVVNSSGLSMKEGTLSHELKAIDDISSSKPYAQGFRCYERLWVMVDMNDSWFQRSSEDVSLENEWLGVLSLGVKEVRTEIEVHQLIEHQSTGHTPAGHGIKWRRCRGSGGRLVKLETPHRKELELSLNIMEATPEDRHSHHGHQDNPNAFRSMRDRMHPPRMSAPSCIVPPTEQLPLVSYFYDGMSSSMKQLLETMCGGDFMSKNPKEAMGFLSYVAEVSRGWDEPNKGEVGKTKSQPNAFNAKAGMYTLNEDIDMKAKVTAMTRRLEELELKKIHEVQAVTETPVQVKPCPICQSYEHLVEQCPTIPAAREMFRDQANVIEQFKPNNNASYGNTYNSNWRNHPNFS</sequence>
<proteinExistence type="predicted"/>
<protein>
    <recommendedName>
        <fullName evidence="2">Retrotransposon gag domain-containing protein</fullName>
    </recommendedName>
</protein>
<evidence type="ECO:0000313" key="1">
    <source>
        <dbReference type="EMBL" id="CAN62405.1"/>
    </source>
</evidence>
<gene>
    <name evidence="1" type="ORF">VITISV_033274</name>
</gene>
<name>A5AFH9_VITVI</name>
<reference evidence="1" key="1">
    <citation type="journal article" date="2007" name="PLoS ONE">
        <title>The first genome sequence of an elite grapevine cultivar (Pinot noir Vitis vinifera L.): coping with a highly heterozygous genome.</title>
        <authorList>
            <person name="Velasco R."/>
            <person name="Zharkikh A."/>
            <person name="Troggio M."/>
            <person name="Cartwright D.A."/>
            <person name="Cestaro A."/>
            <person name="Pruss D."/>
            <person name="Pindo M."/>
            <person name="FitzGerald L.M."/>
            <person name="Vezzulli S."/>
            <person name="Reid J."/>
            <person name="Malacarne G."/>
            <person name="Iliev D."/>
            <person name="Coppola G."/>
            <person name="Wardell B."/>
            <person name="Micheletti D."/>
            <person name="Macalma T."/>
            <person name="Facci M."/>
            <person name="Mitchell J.T."/>
            <person name="Perazzolli M."/>
            <person name="Eldredge G."/>
            <person name="Gatto P."/>
            <person name="Oyzerski R."/>
            <person name="Moretto M."/>
            <person name="Gutin N."/>
            <person name="Stefanini M."/>
            <person name="Chen Y."/>
            <person name="Segala C."/>
            <person name="Davenport C."/>
            <person name="Dematte L."/>
            <person name="Mraz A."/>
            <person name="Battilana J."/>
            <person name="Stormo K."/>
            <person name="Costa F."/>
            <person name="Tao Q."/>
            <person name="Si-Ammour A."/>
            <person name="Harkins T."/>
            <person name="Lackey A."/>
            <person name="Perbost C."/>
            <person name="Taillon B."/>
            <person name="Stella A."/>
            <person name="Solovyev V."/>
            <person name="Fawcett J.A."/>
            <person name="Sterck L."/>
            <person name="Vandepoele K."/>
            <person name="Grando S.M."/>
            <person name="Toppo S."/>
            <person name="Moser C."/>
            <person name="Lanchbury J."/>
            <person name="Bogden R."/>
            <person name="Skolnick M."/>
            <person name="Sgaramella V."/>
            <person name="Bhatnagar S.K."/>
            <person name="Fontana P."/>
            <person name="Gutin A."/>
            <person name="Van de Peer Y."/>
            <person name="Salamini F."/>
            <person name="Viola R."/>
        </authorList>
    </citation>
    <scope>NUCLEOTIDE SEQUENCE</scope>
</reference>